<dbReference type="SUPFAM" id="SSF54593">
    <property type="entry name" value="Glyoxalase/Bleomycin resistance protein/Dihydroxybiphenyl dioxygenase"/>
    <property type="match status" value="1"/>
</dbReference>
<keyword evidence="3" id="KW-1185">Reference proteome</keyword>
<protein>
    <submittedName>
        <fullName evidence="2">Glyoxalase</fullName>
    </submittedName>
</protein>
<organism evidence="2 3">
    <name type="scientific">Pengzhenrongella frigida</name>
    <dbReference type="NCBI Taxonomy" id="1259133"/>
    <lineage>
        <taxon>Bacteria</taxon>
        <taxon>Bacillati</taxon>
        <taxon>Actinomycetota</taxon>
        <taxon>Actinomycetes</taxon>
        <taxon>Micrococcales</taxon>
        <taxon>Pengzhenrongella</taxon>
    </lineage>
</organism>
<dbReference type="InterPro" id="IPR004360">
    <property type="entry name" value="Glyas_Fos-R_dOase_dom"/>
</dbReference>
<accession>A0A4Q5MZK5</accession>
<evidence type="ECO:0000313" key="3">
    <source>
        <dbReference type="Proteomes" id="UP000293764"/>
    </source>
</evidence>
<reference evidence="2 3" key="1">
    <citation type="submission" date="2019-01" db="EMBL/GenBank/DDBJ databases">
        <title>Novel species of Cellulomonas.</title>
        <authorList>
            <person name="Liu Q."/>
            <person name="Xin Y.-H."/>
        </authorList>
    </citation>
    <scope>NUCLEOTIDE SEQUENCE [LARGE SCALE GENOMIC DNA]</scope>
    <source>
        <strain evidence="2 3">HLT2-17</strain>
    </source>
</reference>
<dbReference type="Gene3D" id="3.10.180.10">
    <property type="entry name" value="2,3-Dihydroxybiphenyl 1,2-Dioxygenase, domain 1"/>
    <property type="match status" value="1"/>
</dbReference>
<name>A0A4Q5MZK5_9MICO</name>
<proteinExistence type="predicted"/>
<dbReference type="EMBL" id="SDWW01000018">
    <property type="protein sequence ID" value="RYV51292.1"/>
    <property type="molecule type" value="Genomic_DNA"/>
</dbReference>
<dbReference type="InterPro" id="IPR037523">
    <property type="entry name" value="VOC_core"/>
</dbReference>
<gene>
    <name evidence="2" type="ORF">EUA98_09060</name>
</gene>
<dbReference type="RefSeq" id="WP_130102358.1">
    <property type="nucleotide sequence ID" value="NZ_SDWW01000018.1"/>
</dbReference>
<comment type="caution">
    <text evidence="2">The sequence shown here is derived from an EMBL/GenBank/DDBJ whole genome shotgun (WGS) entry which is preliminary data.</text>
</comment>
<evidence type="ECO:0000259" key="1">
    <source>
        <dbReference type="PROSITE" id="PS51819"/>
    </source>
</evidence>
<dbReference type="AlphaFoldDB" id="A0A4Q5MZK5"/>
<dbReference type="OrthoDB" id="8116053at2"/>
<sequence>MDVRFVASFTVITGHPTQDRRLFRDTLGLPLRSAITAVDSQYVFFEGLAGVKHFGVWPLTEAATACFGQPQWPDSHPVPQACIEFEVDDVEAAAGELVDKGYQLLHPARTEPWHQIIARLQTPDGLLVGICFTPWLHDT</sequence>
<dbReference type="InterPro" id="IPR029068">
    <property type="entry name" value="Glyas_Bleomycin-R_OHBP_Dase"/>
</dbReference>
<dbReference type="Pfam" id="PF00903">
    <property type="entry name" value="Glyoxalase"/>
    <property type="match status" value="1"/>
</dbReference>
<evidence type="ECO:0000313" key="2">
    <source>
        <dbReference type="EMBL" id="RYV51292.1"/>
    </source>
</evidence>
<dbReference type="PROSITE" id="PS51819">
    <property type="entry name" value="VOC"/>
    <property type="match status" value="1"/>
</dbReference>
<dbReference type="Proteomes" id="UP000293764">
    <property type="component" value="Unassembled WGS sequence"/>
</dbReference>
<feature type="domain" description="VOC" evidence="1">
    <location>
        <begin position="5"/>
        <end position="133"/>
    </location>
</feature>